<accession>A0A6M3YNA2</accession>
<keyword evidence="2" id="KW-0645">Protease</keyword>
<dbReference type="EMBL" id="MT345684">
    <property type="protein sequence ID" value="QJI53382.1"/>
    <property type="molecule type" value="Genomic_DNA"/>
</dbReference>
<keyword evidence="2" id="KW-0378">Hydrolase</keyword>
<dbReference type="GO" id="GO:0008233">
    <property type="term" value="F:peptidase activity"/>
    <property type="evidence" value="ECO:0007669"/>
    <property type="project" value="UniProtKB-KW"/>
</dbReference>
<dbReference type="SUPFAM" id="SSF52540">
    <property type="entry name" value="P-loop containing nucleoside triphosphate hydrolases"/>
    <property type="match status" value="1"/>
</dbReference>
<dbReference type="InterPro" id="IPR050052">
    <property type="entry name" value="ATP-dep_Clp_protease_ClpX"/>
</dbReference>
<dbReference type="Pfam" id="PF00004">
    <property type="entry name" value="AAA"/>
    <property type="match status" value="1"/>
</dbReference>
<dbReference type="GO" id="GO:0016887">
    <property type="term" value="F:ATP hydrolysis activity"/>
    <property type="evidence" value="ECO:0007669"/>
    <property type="project" value="InterPro"/>
</dbReference>
<evidence type="ECO:0000259" key="1">
    <source>
        <dbReference type="SMART" id="SM00382"/>
    </source>
</evidence>
<name>A0A6M3YNA2_9CAUD</name>
<reference evidence="3" key="1">
    <citation type="submission" date="2020-04" db="EMBL/GenBank/DDBJ databases">
        <authorList>
            <person name="Ma R."/>
            <person name="Lai J."/>
            <person name="Yang Y."/>
            <person name="Jiao N."/>
            <person name="Zhang R."/>
        </authorList>
    </citation>
    <scope>NUCLEOTIDE SEQUENCE [LARGE SCALE GENOMIC DNA]</scope>
</reference>
<evidence type="ECO:0000313" key="2">
    <source>
        <dbReference type="EMBL" id="QJI53382.1"/>
    </source>
</evidence>
<dbReference type="GO" id="GO:0051603">
    <property type="term" value="P:proteolysis involved in protein catabolic process"/>
    <property type="evidence" value="ECO:0007669"/>
    <property type="project" value="TreeGrafter"/>
</dbReference>
<organism evidence="2 3">
    <name type="scientific">Alteromonas phage vB_AcoS-R7M</name>
    <dbReference type="NCBI Taxonomy" id="2729541"/>
    <lineage>
        <taxon>Viruses</taxon>
        <taxon>Duplodnaviria</taxon>
        <taxon>Heunggongvirae</taxon>
        <taxon>Uroviricota</taxon>
        <taxon>Caudoviricetes</taxon>
        <taxon>Queuovirinae</taxon>
        <taxon>Amoyvirus</taxon>
        <taxon>Amoyvirus R7M</taxon>
    </lineage>
</organism>
<dbReference type="InterPro" id="IPR003593">
    <property type="entry name" value="AAA+_ATPase"/>
</dbReference>
<keyword evidence="3" id="KW-1185">Reference proteome</keyword>
<dbReference type="InterPro" id="IPR027417">
    <property type="entry name" value="P-loop_NTPase"/>
</dbReference>
<dbReference type="InterPro" id="IPR003959">
    <property type="entry name" value="ATPase_AAA_core"/>
</dbReference>
<dbReference type="SMART" id="SM00382">
    <property type="entry name" value="AAA"/>
    <property type="match status" value="1"/>
</dbReference>
<proteinExistence type="predicted"/>
<sequence length="273" mass="30727">MVPEHAQVVSQIQRIFQIYKNTEGEIRPHFLVTGPSGAGKSHLIQQLCDEFELDYLEVNAAQLTKEGTSGNSLSKALSPLSNRGNSLTVVFVDEFDKLFISGNGNSQLAHEVTNGVQNEFLRVLESKTTSVFGDYGKYIETPVERVLFVFAGAFNGEPDLTLDRLREFGIKTEFLGRVPLVYNLKKLSVESMYQLLNKSTLLEKYLRLFPSVNRDNVVNDIMEAVVKAHETNTLGARLLNTLLNQYFINNGKLQQEQVKQSTFQNTLVFKVSQ</sequence>
<dbReference type="Gene3D" id="3.40.50.300">
    <property type="entry name" value="P-loop containing nucleotide triphosphate hydrolases"/>
    <property type="match status" value="1"/>
</dbReference>
<feature type="domain" description="AAA+ ATPase" evidence="1">
    <location>
        <begin position="26"/>
        <end position="172"/>
    </location>
</feature>
<dbReference type="Proteomes" id="UP000503037">
    <property type="component" value="Segment"/>
</dbReference>
<dbReference type="PANTHER" id="PTHR48102">
    <property type="entry name" value="ATP-DEPENDENT CLP PROTEASE ATP-BINDING SUBUNIT CLPX-LIKE, MITOCHONDRIAL-RELATED"/>
    <property type="match status" value="1"/>
</dbReference>
<gene>
    <name evidence="2" type="ORF">vBAcoSR7M_60</name>
</gene>
<evidence type="ECO:0000313" key="3">
    <source>
        <dbReference type="Proteomes" id="UP000503037"/>
    </source>
</evidence>
<protein>
    <submittedName>
        <fullName evidence="2">Clp protease</fullName>
    </submittedName>
</protein>
<dbReference type="GO" id="GO:0005524">
    <property type="term" value="F:ATP binding"/>
    <property type="evidence" value="ECO:0007669"/>
    <property type="project" value="InterPro"/>
</dbReference>